<dbReference type="RefSeq" id="WP_142705553.1">
    <property type="nucleotide sequence ID" value="NZ_VIRS01000010.1"/>
</dbReference>
<organism evidence="1 2">
    <name type="scientific">Cryptosporangium phraense</name>
    <dbReference type="NCBI Taxonomy" id="2593070"/>
    <lineage>
        <taxon>Bacteria</taxon>
        <taxon>Bacillati</taxon>
        <taxon>Actinomycetota</taxon>
        <taxon>Actinomycetes</taxon>
        <taxon>Cryptosporangiales</taxon>
        <taxon>Cryptosporangiaceae</taxon>
        <taxon>Cryptosporangium</taxon>
    </lineage>
</organism>
<sequence>MVVLRSFVVGVVTGGRSMTGLAAAAGSGGDGLPKPLAWLAGGGRRAVLLGALGEIVADKLPGTPSRLAPPALAGRVVVGAVAGLLVASRAGRNPVVPVLVAGAGAVAGSVAGARWRAYAADRGWPAVPAALAEDLAVVTLAATVRR</sequence>
<dbReference type="InParanoid" id="A0A545ARX3"/>
<keyword evidence="2" id="KW-1185">Reference proteome</keyword>
<protein>
    <submittedName>
        <fullName evidence="1">DUF4126 domain-containing protein</fullName>
    </submittedName>
</protein>
<reference evidence="1 2" key="1">
    <citation type="submission" date="2019-07" db="EMBL/GenBank/DDBJ databases">
        <title>Cryptosporangium phraense sp. nov., isolated from plant litter.</title>
        <authorList>
            <person name="Suriyachadkun C."/>
        </authorList>
    </citation>
    <scope>NUCLEOTIDE SEQUENCE [LARGE SCALE GENOMIC DNA]</scope>
    <source>
        <strain evidence="1 2">A-T 5661</strain>
    </source>
</reference>
<proteinExistence type="predicted"/>
<accession>A0A545ARX3</accession>
<evidence type="ECO:0000313" key="2">
    <source>
        <dbReference type="Proteomes" id="UP000317982"/>
    </source>
</evidence>
<dbReference type="EMBL" id="VIRS01000010">
    <property type="protein sequence ID" value="TQS44064.1"/>
    <property type="molecule type" value="Genomic_DNA"/>
</dbReference>
<name>A0A545ARX3_9ACTN</name>
<comment type="caution">
    <text evidence="1">The sequence shown here is derived from an EMBL/GenBank/DDBJ whole genome shotgun (WGS) entry which is preliminary data.</text>
</comment>
<dbReference type="AlphaFoldDB" id="A0A545ARX3"/>
<evidence type="ECO:0000313" key="1">
    <source>
        <dbReference type="EMBL" id="TQS44064.1"/>
    </source>
</evidence>
<gene>
    <name evidence="1" type="ORF">FL583_16570</name>
</gene>
<dbReference type="Proteomes" id="UP000317982">
    <property type="component" value="Unassembled WGS sequence"/>
</dbReference>